<feature type="compositionally biased region" description="Low complexity" evidence="1">
    <location>
        <begin position="40"/>
        <end position="51"/>
    </location>
</feature>
<dbReference type="AlphaFoldDB" id="A0AAV2HXF2"/>
<reference evidence="2 3" key="1">
    <citation type="submission" date="2024-04" db="EMBL/GenBank/DDBJ databases">
        <authorList>
            <consortium name="Genoscope - CEA"/>
            <person name="William W."/>
        </authorList>
    </citation>
    <scope>NUCLEOTIDE SEQUENCE [LARGE SCALE GENOMIC DNA]</scope>
</reference>
<gene>
    <name evidence="2" type="ORF">GSLYS_00012018001</name>
</gene>
<feature type="non-terminal residue" evidence="2">
    <location>
        <position position="214"/>
    </location>
</feature>
<comment type="caution">
    <text evidence="2">The sequence shown here is derived from an EMBL/GenBank/DDBJ whole genome shotgun (WGS) entry which is preliminary data.</text>
</comment>
<name>A0AAV2HXF2_LYMST</name>
<protein>
    <submittedName>
        <fullName evidence="2">Uncharacterized protein</fullName>
    </submittedName>
</protein>
<feature type="region of interest" description="Disordered" evidence="1">
    <location>
        <begin position="1"/>
        <end position="195"/>
    </location>
</feature>
<evidence type="ECO:0000256" key="1">
    <source>
        <dbReference type="SAM" id="MobiDB-lite"/>
    </source>
</evidence>
<keyword evidence="3" id="KW-1185">Reference proteome</keyword>
<organism evidence="2 3">
    <name type="scientific">Lymnaea stagnalis</name>
    <name type="common">Great pond snail</name>
    <name type="synonym">Helix stagnalis</name>
    <dbReference type="NCBI Taxonomy" id="6523"/>
    <lineage>
        <taxon>Eukaryota</taxon>
        <taxon>Metazoa</taxon>
        <taxon>Spiralia</taxon>
        <taxon>Lophotrochozoa</taxon>
        <taxon>Mollusca</taxon>
        <taxon>Gastropoda</taxon>
        <taxon>Heterobranchia</taxon>
        <taxon>Euthyneura</taxon>
        <taxon>Panpulmonata</taxon>
        <taxon>Hygrophila</taxon>
        <taxon>Lymnaeoidea</taxon>
        <taxon>Lymnaeidae</taxon>
        <taxon>Lymnaea</taxon>
    </lineage>
</organism>
<feature type="compositionally biased region" description="Low complexity" evidence="1">
    <location>
        <begin position="156"/>
        <end position="175"/>
    </location>
</feature>
<evidence type="ECO:0000313" key="3">
    <source>
        <dbReference type="Proteomes" id="UP001497497"/>
    </source>
</evidence>
<evidence type="ECO:0000313" key="2">
    <source>
        <dbReference type="EMBL" id="CAL1538197.1"/>
    </source>
</evidence>
<proteinExistence type="predicted"/>
<accession>A0AAV2HXF2</accession>
<sequence length="214" mass="22731">MSDDATQGAPGSRQPPAEKHGPSRLPGKKSLAFSIDSIMGRGPSGPSHSSSPTPPTPSATPPSTGLAGVVERGVVRHVTGYQTTAPPSPASDFSDSNTHRSRRASSKLTVVTQSYHGQRSLPVNSCRASPQSIDLTSSTSPGYRNVSSRHSDQPTKSHSPASSTSPRRTPTQSNRCYDYPNKAPNMSLPYPSKESTTHAFVQYTRDMYAAGLHD</sequence>
<dbReference type="EMBL" id="CAXITT010000289">
    <property type="protein sequence ID" value="CAL1538197.1"/>
    <property type="molecule type" value="Genomic_DNA"/>
</dbReference>
<feature type="compositionally biased region" description="Polar residues" evidence="1">
    <location>
        <begin position="106"/>
        <end position="148"/>
    </location>
</feature>
<dbReference type="Proteomes" id="UP001497497">
    <property type="component" value="Unassembled WGS sequence"/>
</dbReference>